<feature type="compositionally biased region" description="Low complexity" evidence="1">
    <location>
        <begin position="65"/>
        <end position="75"/>
    </location>
</feature>
<accession>A0ABM1EIP2</accession>
<feature type="region of interest" description="Disordered" evidence="1">
    <location>
        <begin position="98"/>
        <end position="142"/>
    </location>
</feature>
<sequence length="339" mass="38970">MNRHDYHIIFYTVLLSFLSLSTMPTTTSKVEAETKVDSDIGAELQEPHEDAGNAYGSKQETARNDIPSTIISTRDSISRRADDEQNAYEAQSDYVIMTDNPNGADVDVDPSHGLLTPTEDERRSSTTSTTTTKPAQRNETGQLTPLQLYQKMFLVKRKEQRFAIQPLTGMTNYATQYKMIQTVLNKMFEVMSKVQVILQEAGFIAGDDFPSDSALREAVAHILENMAMFGDLLLRFPDMVHKMYAARKDWQLLSRWSLGFCNDSNFYPEQDVKLLYLISQELNLTERDPNYENPFREEFLKQQAKLKEQQEEAKKEAKKQKKQQKRKGPRMSKSRHSEL</sequence>
<dbReference type="PANTHER" id="PTHR14735">
    <property type="entry name" value="COILED-COIL DOMAIN-CONTAINING PROTEIN 134"/>
    <property type="match status" value="1"/>
</dbReference>
<dbReference type="PANTHER" id="PTHR14735:SF1">
    <property type="entry name" value="COILED-COIL DOMAIN-CONTAINING PROTEIN 134"/>
    <property type="match status" value="1"/>
</dbReference>
<evidence type="ECO:0000256" key="1">
    <source>
        <dbReference type="SAM" id="MobiDB-lite"/>
    </source>
</evidence>
<evidence type="ECO:0000313" key="3">
    <source>
        <dbReference type="Proteomes" id="UP000695022"/>
    </source>
</evidence>
<evidence type="ECO:0000256" key="2">
    <source>
        <dbReference type="SAM" id="SignalP"/>
    </source>
</evidence>
<dbReference type="GeneID" id="106812656"/>
<name>A0ABM1EIP2_PRICU</name>
<feature type="chain" id="PRO_5047002918" evidence="2">
    <location>
        <begin position="29"/>
        <end position="339"/>
    </location>
</feature>
<reference evidence="4" key="1">
    <citation type="submission" date="2025-08" db="UniProtKB">
        <authorList>
            <consortium name="RefSeq"/>
        </authorList>
    </citation>
    <scope>IDENTIFICATION</scope>
</reference>
<dbReference type="RefSeq" id="XP_014672063.1">
    <property type="nucleotide sequence ID" value="XM_014816577.1"/>
</dbReference>
<proteinExistence type="predicted"/>
<keyword evidence="3" id="KW-1185">Reference proteome</keyword>
<feature type="compositionally biased region" description="Basic and acidic residues" evidence="1">
    <location>
        <begin position="289"/>
        <end position="315"/>
    </location>
</feature>
<protein>
    <submittedName>
        <fullName evidence="4">Coiled-coil domain-containing protein 134-like isoform X1</fullName>
    </submittedName>
</protein>
<feature type="region of interest" description="Disordered" evidence="1">
    <location>
        <begin position="46"/>
        <end position="86"/>
    </location>
</feature>
<organism evidence="3 4">
    <name type="scientific">Priapulus caudatus</name>
    <name type="common">Priapulid worm</name>
    <dbReference type="NCBI Taxonomy" id="37621"/>
    <lineage>
        <taxon>Eukaryota</taxon>
        <taxon>Metazoa</taxon>
        <taxon>Ecdysozoa</taxon>
        <taxon>Scalidophora</taxon>
        <taxon>Priapulida</taxon>
        <taxon>Priapulimorpha</taxon>
        <taxon>Priapulimorphida</taxon>
        <taxon>Priapulidae</taxon>
        <taxon>Priapulus</taxon>
    </lineage>
</organism>
<feature type="compositionally biased region" description="Basic residues" evidence="1">
    <location>
        <begin position="316"/>
        <end position="339"/>
    </location>
</feature>
<feature type="region of interest" description="Disordered" evidence="1">
    <location>
        <begin position="289"/>
        <end position="339"/>
    </location>
</feature>
<feature type="signal peptide" evidence="2">
    <location>
        <begin position="1"/>
        <end position="28"/>
    </location>
</feature>
<dbReference type="Proteomes" id="UP000695022">
    <property type="component" value="Unplaced"/>
</dbReference>
<dbReference type="InterPro" id="IPR026321">
    <property type="entry name" value="CC134"/>
</dbReference>
<evidence type="ECO:0000313" key="4">
    <source>
        <dbReference type="RefSeq" id="XP_014672063.1"/>
    </source>
</evidence>
<feature type="compositionally biased region" description="Polar residues" evidence="1">
    <location>
        <begin position="133"/>
        <end position="142"/>
    </location>
</feature>
<keyword evidence="2" id="KW-0732">Signal</keyword>
<gene>
    <name evidence="4" type="primary">LOC106812656</name>
</gene>
<dbReference type="Pfam" id="PF15002">
    <property type="entry name" value="ERK-JNK_inhib"/>
    <property type="match status" value="1"/>
</dbReference>